<dbReference type="AlphaFoldDB" id="A0A1M4TQF1"/>
<evidence type="ECO:0000256" key="2">
    <source>
        <dbReference type="ARBA" id="ARBA00022475"/>
    </source>
</evidence>
<evidence type="ECO:0000256" key="5">
    <source>
        <dbReference type="ARBA" id="ARBA00023002"/>
    </source>
</evidence>
<feature type="transmembrane region" description="Helical" evidence="8">
    <location>
        <begin position="146"/>
        <end position="164"/>
    </location>
</feature>
<dbReference type="GO" id="GO:0005886">
    <property type="term" value="C:plasma membrane"/>
    <property type="evidence" value="ECO:0007669"/>
    <property type="project" value="UniProtKB-SubCell"/>
</dbReference>
<feature type="domain" description="NADH:quinone oxidoreductase/Mrp antiporter transmembrane" evidence="9">
    <location>
        <begin position="112"/>
        <end position="378"/>
    </location>
</feature>
<feature type="transmembrane region" description="Helical" evidence="8">
    <location>
        <begin position="302"/>
        <end position="321"/>
    </location>
</feature>
<feature type="transmembrane region" description="Helical" evidence="8">
    <location>
        <begin position="333"/>
        <end position="354"/>
    </location>
</feature>
<keyword evidence="4 8" id="KW-1133">Transmembrane helix</keyword>
<feature type="transmembrane region" description="Helical" evidence="8">
    <location>
        <begin position="243"/>
        <end position="260"/>
    </location>
</feature>
<keyword evidence="2" id="KW-1003">Cell membrane</keyword>
<evidence type="ECO:0000256" key="7">
    <source>
        <dbReference type="RuleBase" id="RU000320"/>
    </source>
</evidence>
<dbReference type="Pfam" id="PF00361">
    <property type="entry name" value="Proton_antipo_M"/>
    <property type="match status" value="1"/>
</dbReference>
<proteinExistence type="predicted"/>
<reference evidence="10 11" key="1">
    <citation type="submission" date="2016-11" db="EMBL/GenBank/DDBJ databases">
        <authorList>
            <person name="Jaros S."/>
            <person name="Januszkiewicz K."/>
            <person name="Wedrychowicz H."/>
        </authorList>
    </citation>
    <scope>NUCLEOTIDE SEQUENCE [LARGE SCALE GENOMIC DNA]</scope>
    <source>
        <strain evidence="10 11">DSM 10502</strain>
    </source>
</reference>
<dbReference type="PANTHER" id="PTHR42682">
    <property type="entry name" value="HYDROGENASE-4 COMPONENT F"/>
    <property type="match status" value="1"/>
</dbReference>
<dbReference type="NCBIfam" id="NF009310">
    <property type="entry name" value="PRK12668.1"/>
    <property type="match status" value="1"/>
</dbReference>
<sequence length="579" mass="63429">MLENVHPGLIFILVGFFASLCGEKARKMILACCPFLAVGSMLNISLGTDLSFTFLSDYTIHYLYVDKLSWIFGAIFCILGAVGAIYSCHNKSAIEALCSMAYVGSSVGVVLAHDWITFLFFWELEAVSSVFLIWNDPRPTSRAAGMRYILVHTLSGNCVLFGVIMKLVQGEFIVQNLVAGPHDAAFWTILIGFCINAAVVPLHAWLTDGYPAATLTGSVFMSSCTTKVAVYALLRVFGGTELLIGFGVLMALYGASYAVMENDMIKLLSYHIVSQVGYMVAGVGIGTMMSMNGATAHAFSHILYKSLLFMCCNALIYATGVRKINELGGMAKRYPLVFVCFAIGAFSISGVPLFNGFVSKMITVTAAEEAHLGIVALLLELASIGTLLSICFKMLYFIFLRPDKGMAPEKRGIESNMSVAMVIGAGLCTVIGLFPEITLYQFLPFGPVGYVPYTVGHVANQVIMCCIAVIPFLMFLPRMEPHTAESLDTDWVYRRPLKAVFTGIACLCFGLCRGLGHAWGVGVRQSMFLMANPMQFLDAKPFYQKKHYSPDNYRTSIADTIMIILTVLFICIFYFRTSL</sequence>
<dbReference type="InterPro" id="IPR052175">
    <property type="entry name" value="ComplexI-like_HydComp"/>
</dbReference>
<feature type="transmembrane region" description="Helical" evidence="8">
    <location>
        <begin position="419"/>
        <end position="443"/>
    </location>
</feature>
<dbReference type="PANTHER" id="PTHR42682:SF4">
    <property type="entry name" value="NADH-UBIQUINONE_PLASTOQUINONE"/>
    <property type="match status" value="1"/>
</dbReference>
<comment type="subcellular location">
    <subcellularLocation>
        <location evidence="1">Cell membrane</location>
        <topology evidence="1">Multi-pass membrane protein</topology>
    </subcellularLocation>
    <subcellularLocation>
        <location evidence="7">Membrane</location>
        <topology evidence="7">Multi-pass membrane protein</topology>
    </subcellularLocation>
</comment>
<feature type="transmembrane region" description="Helical" evidence="8">
    <location>
        <begin position="455"/>
        <end position="476"/>
    </location>
</feature>
<dbReference type="InterPro" id="IPR001750">
    <property type="entry name" value="ND/Mrp_TM"/>
</dbReference>
<dbReference type="Proteomes" id="UP000184404">
    <property type="component" value="Unassembled WGS sequence"/>
</dbReference>
<evidence type="ECO:0000256" key="4">
    <source>
        <dbReference type="ARBA" id="ARBA00022989"/>
    </source>
</evidence>
<evidence type="ECO:0000256" key="6">
    <source>
        <dbReference type="ARBA" id="ARBA00023136"/>
    </source>
</evidence>
<evidence type="ECO:0000256" key="8">
    <source>
        <dbReference type="SAM" id="Phobius"/>
    </source>
</evidence>
<keyword evidence="3 7" id="KW-0812">Transmembrane</keyword>
<dbReference type="RefSeq" id="WP_072934643.1">
    <property type="nucleotide sequence ID" value="NZ_FQUG01000002.1"/>
</dbReference>
<dbReference type="GO" id="GO:0016491">
    <property type="term" value="F:oxidoreductase activity"/>
    <property type="evidence" value="ECO:0007669"/>
    <property type="project" value="UniProtKB-KW"/>
</dbReference>
<evidence type="ECO:0000256" key="1">
    <source>
        <dbReference type="ARBA" id="ARBA00004651"/>
    </source>
</evidence>
<feature type="transmembrane region" description="Helical" evidence="8">
    <location>
        <begin position="29"/>
        <end position="48"/>
    </location>
</feature>
<feature type="transmembrane region" description="Helical" evidence="8">
    <location>
        <begin position="68"/>
        <end position="86"/>
    </location>
</feature>
<accession>A0A1M4TQF1</accession>
<name>A0A1M4TQF1_9FIRM</name>
<feature type="transmembrane region" description="Helical" evidence="8">
    <location>
        <begin position="184"/>
        <end position="206"/>
    </location>
</feature>
<dbReference type="STRING" id="1123243.SAMN02745190_00562"/>
<evidence type="ECO:0000256" key="3">
    <source>
        <dbReference type="ARBA" id="ARBA00022692"/>
    </source>
</evidence>
<feature type="transmembrane region" description="Helical" evidence="8">
    <location>
        <begin position="374"/>
        <end position="399"/>
    </location>
</feature>
<organism evidence="10 11">
    <name type="scientific">Schwartzia succinivorans DSM 10502</name>
    <dbReference type="NCBI Taxonomy" id="1123243"/>
    <lineage>
        <taxon>Bacteria</taxon>
        <taxon>Bacillati</taxon>
        <taxon>Bacillota</taxon>
        <taxon>Negativicutes</taxon>
        <taxon>Selenomonadales</taxon>
        <taxon>Selenomonadaceae</taxon>
        <taxon>Schwartzia</taxon>
    </lineage>
</organism>
<protein>
    <submittedName>
        <fullName evidence="10">Multicomponent Na+:H+ antiporter subunit D</fullName>
    </submittedName>
</protein>
<evidence type="ECO:0000313" key="11">
    <source>
        <dbReference type="Proteomes" id="UP000184404"/>
    </source>
</evidence>
<feature type="transmembrane region" description="Helical" evidence="8">
    <location>
        <begin position="556"/>
        <end position="575"/>
    </location>
</feature>
<gene>
    <name evidence="10" type="ORF">SAMN02745190_00562</name>
</gene>
<evidence type="ECO:0000259" key="9">
    <source>
        <dbReference type="Pfam" id="PF00361"/>
    </source>
</evidence>
<feature type="transmembrane region" description="Helical" evidence="8">
    <location>
        <begin position="6"/>
        <end position="22"/>
    </location>
</feature>
<feature type="transmembrane region" description="Helical" evidence="8">
    <location>
        <begin position="267"/>
        <end position="290"/>
    </location>
</feature>
<keyword evidence="6 8" id="KW-0472">Membrane</keyword>
<feature type="transmembrane region" description="Helical" evidence="8">
    <location>
        <begin position="497"/>
        <end position="520"/>
    </location>
</feature>
<dbReference type="EMBL" id="FQUG01000002">
    <property type="protein sequence ID" value="SHE46673.1"/>
    <property type="molecule type" value="Genomic_DNA"/>
</dbReference>
<keyword evidence="11" id="KW-1185">Reference proteome</keyword>
<keyword evidence="5" id="KW-0560">Oxidoreductase</keyword>
<dbReference type="OrthoDB" id="9807568at2"/>
<evidence type="ECO:0000313" key="10">
    <source>
        <dbReference type="EMBL" id="SHE46673.1"/>
    </source>
</evidence>